<comment type="caution">
    <text evidence="2">The sequence shown here is derived from an EMBL/GenBank/DDBJ whole genome shotgun (WGS) entry which is preliminary data.</text>
</comment>
<gene>
    <name evidence="2" type="ORF">GWC95_05120</name>
</gene>
<proteinExistence type="predicted"/>
<dbReference type="CDD" id="cd04301">
    <property type="entry name" value="NAT_SF"/>
    <property type="match status" value="1"/>
</dbReference>
<dbReference type="Proteomes" id="UP000753802">
    <property type="component" value="Unassembled WGS sequence"/>
</dbReference>
<dbReference type="SUPFAM" id="SSF55729">
    <property type="entry name" value="Acyl-CoA N-acyltransferases (Nat)"/>
    <property type="match status" value="1"/>
</dbReference>
<reference evidence="2 3" key="1">
    <citation type="submission" date="2020-01" db="EMBL/GenBank/DDBJ databases">
        <title>Genome analysis.</title>
        <authorList>
            <person name="Wu S."/>
            <person name="Wang G."/>
        </authorList>
    </citation>
    <scope>NUCLEOTIDE SEQUENCE [LARGE SCALE GENOMIC DNA]</scope>
    <source>
        <strain evidence="2 3">SYL130</strain>
    </source>
</reference>
<dbReference type="EMBL" id="JAACJS010000006">
    <property type="protein sequence ID" value="NCI49295.1"/>
    <property type="molecule type" value="Genomic_DNA"/>
</dbReference>
<dbReference type="PROSITE" id="PS51186">
    <property type="entry name" value="GNAT"/>
    <property type="match status" value="1"/>
</dbReference>
<accession>A0ABW9ZW68</accession>
<evidence type="ECO:0000313" key="3">
    <source>
        <dbReference type="Proteomes" id="UP000753802"/>
    </source>
</evidence>
<dbReference type="Gene3D" id="3.40.630.30">
    <property type="match status" value="1"/>
</dbReference>
<feature type="domain" description="N-acetyltransferase" evidence="1">
    <location>
        <begin position="11"/>
        <end position="150"/>
    </location>
</feature>
<sequence>MTQPSYTIHCKPFADLTPYELYAILRMRNEVFVVEQKCVYQDADGKDPHCHHLTVWENDTLVAYSRLLPKGLSYEQMSIGRVISSPAYRNTGAGKLLIGLSITYCHQLFGDGPIRIGAQLYLKKFYESFGFVQSSEEYLEDDIPHIEMIREQFSV</sequence>
<evidence type="ECO:0000259" key="1">
    <source>
        <dbReference type="PROSITE" id="PS51186"/>
    </source>
</evidence>
<organism evidence="2 3">
    <name type="scientific">Sediminibacterium roseum</name>
    <dbReference type="NCBI Taxonomy" id="1978412"/>
    <lineage>
        <taxon>Bacteria</taxon>
        <taxon>Pseudomonadati</taxon>
        <taxon>Bacteroidota</taxon>
        <taxon>Chitinophagia</taxon>
        <taxon>Chitinophagales</taxon>
        <taxon>Chitinophagaceae</taxon>
        <taxon>Sediminibacterium</taxon>
    </lineage>
</organism>
<protein>
    <submittedName>
        <fullName evidence="2">GNAT family N-acetyltransferase</fullName>
    </submittedName>
</protein>
<dbReference type="RefSeq" id="WP_161817624.1">
    <property type="nucleotide sequence ID" value="NZ_JAACJS010000006.1"/>
</dbReference>
<name>A0ABW9ZW68_9BACT</name>
<dbReference type="InterPro" id="IPR000182">
    <property type="entry name" value="GNAT_dom"/>
</dbReference>
<evidence type="ECO:0000313" key="2">
    <source>
        <dbReference type="EMBL" id="NCI49295.1"/>
    </source>
</evidence>
<dbReference type="Pfam" id="PF13673">
    <property type="entry name" value="Acetyltransf_10"/>
    <property type="match status" value="1"/>
</dbReference>
<dbReference type="InterPro" id="IPR016181">
    <property type="entry name" value="Acyl_CoA_acyltransferase"/>
</dbReference>
<keyword evidence="3" id="KW-1185">Reference proteome</keyword>